<dbReference type="PANTHER" id="PTHR35037:SF3">
    <property type="entry name" value="C-TERMINAL REGION OF AIDA-LIKE PROTEIN"/>
    <property type="match status" value="1"/>
</dbReference>
<dbReference type="InterPro" id="IPR030895">
    <property type="entry name" value="T5SS_PEPC_rpt"/>
</dbReference>
<dbReference type="SMART" id="SM00869">
    <property type="entry name" value="Autotransporter"/>
    <property type="match status" value="1"/>
</dbReference>
<dbReference type="InterPro" id="IPR024973">
    <property type="entry name" value="ESPR"/>
</dbReference>
<protein>
    <submittedName>
        <fullName evidence="4">Autotransporter outer membrane beta-barrel domain-containing protein</fullName>
    </submittedName>
</protein>
<dbReference type="GO" id="GO:0019867">
    <property type="term" value="C:outer membrane"/>
    <property type="evidence" value="ECO:0007669"/>
    <property type="project" value="InterPro"/>
</dbReference>
<feature type="region of interest" description="Disordered" evidence="2">
    <location>
        <begin position="750"/>
        <end position="806"/>
    </location>
</feature>
<sequence>MNKIYRLVRQRHTGDLIPVAEFSRAGGKSAQNRKVGVTPCLLLAMAGMVGSVANVGAAEIVIDGGTEETVPGTKPDGWKTGNRVDLVIGDTGSGKLTVSDGAKATTVGASYLGREAGAVGSALITGIDSRWKLYNYDPLYGQDLKVGVGGEGNVSVLDGGTLEVSFIELGVKEGAKGALAITGAGSQLLGHQVIVGKGGVGELTLSDGGKFRLDTFDKVIVGHDATGEGTINVDGAGSELYYDMYGSSNIYVGYAGKGVMNVTNGAKAGAQQLSIGTTAGAYGELNLSGVGSIVTSGGVIVRVGEKGEGKVNITDGARLDGRGSGSYLGDSFGGKGSALISGSGSTWKAATLFVGYNGEGQMDIIDGGSVEAGTMRIGTRVKSQGNVLISGAGSSIKVTGLDVGVDGVGSLTIANGAQVTSTGGKFDGLAIGERELYSGTAPASGTVLVKDAGTLLSAGYINISGDNGDGTLTVTDGAVVKVGSEGALRVGNSTFSGSSSVKQAVLNIGTGGKAGILDTPEVFVHSRGVVNLNYTDNQDLSAKLSGAGTINHLGTGITRLMSKDNIFGGTVNVVAGTLQAGVANGFGANFLSPAVFNVGNAGTLDLAGFSSIFSGLSNAGTVSLGSNGQEGTTLSLANTSFFGGGDGSYKGEGGTLRLNTVLGGDDSVTDRLVITGSSSGQSWLQVNNVGGQGAATIEGIEVISVANASDGVFNLQKPVVAGAYEYLLHKGGKQDPADGNWYLRSEAVSVPEIPVPETPEPEKPTPETPKPETPEPETPTPETPKPEIPEPEKPGPVTPPSSGKPSLLRVDAAAYLNNQNAAVHMFDHSRTDRLGEPGFGARGKGGQGAVWIRAQRNNLDAGVVGEQLSVKTDLDVMQIGGELQHAVGEGRLHTGLMLGYGSADTRATSDLSGRDAKGKVTGTSVGVYGTWYQNAVAPSGFYLDSWLQYGRYDNEVNGSGLAQEKYKSNTWSGSLELGYALALYEGTSRGLYLEPQGQVIFTRFNGDAHTEDNGTQIAAQRKNQTTTRLGARLFSNSLDPAANQIQPFLQLNWWSGGNDAAIEMNGTRVNHKLADNVYEAKAGVQVELGKGWSTSGNIGVQGGKDDFRDVNGQLGLRYNF</sequence>
<evidence type="ECO:0000256" key="2">
    <source>
        <dbReference type="SAM" id="MobiDB-lite"/>
    </source>
</evidence>
<dbReference type="SUPFAM" id="SSF103515">
    <property type="entry name" value="Autotransporter"/>
    <property type="match status" value="1"/>
</dbReference>
<keyword evidence="1" id="KW-0843">Virulence</keyword>
<dbReference type="EMBL" id="CP054160">
    <property type="protein sequence ID" value="QKJ58842.2"/>
    <property type="molecule type" value="Genomic_DNA"/>
</dbReference>
<dbReference type="InterPro" id="IPR006315">
    <property type="entry name" value="OM_autotransptr_brl_dom"/>
</dbReference>
<dbReference type="Pfam" id="PF13018">
    <property type="entry name" value="ESPR"/>
    <property type="match status" value="1"/>
</dbReference>
<dbReference type="Gene3D" id="2.160.20.20">
    <property type="match status" value="1"/>
</dbReference>
<feature type="compositionally biased region" description="Basic and acidic residues" evidence="2">
    <location>
        <begin position="784"/>
        <end position="793"/>
    </location>
</feature>
<accession>A0AAE7EHR7</accession>
<proteinExistence type="predicted"/>
<dbReference type="PANTHER" id="PTHR35037">
    <property type="entry name" value="C-TERMINAL REGION OF AIDA-LIKE PROTEIN"/>
    <property type="match status" value="1"/>
</dbReference>
<dbReference type="InterPro" id="IPR005546">
    <property type="entry name" value="Autotransporte_beta"/>
</dbReference>
<dbReference type="NCBIfam" id="TIGR04393">
    <property type="entry name" value="rpt_T5SS_PEPC"/>
    <property type="match status" value="7"/>
</dbReference>
<evidence type="ECO:0000313" key="4">
    <source>
        <dbReference type="EMBL" id="QKJ58842.2"/>
    </source>
</evidence>
<gene>
    <name evidence="4" type="ORF">G9399_11300</name>
</gene>
<dbReference type="Proteomes" id="UP000503464">
    <property type="component" value="Chromosome"/>
</dbReference>
<reference evidence="5" key="1">
    <citation type="submission" date="2020-03" db="EMBL/GenBank/DDBJ databases">
        <title>Genome sequences of seven Enterobacteriaceae strains isolated from Canadian wastewater treatment facilities.</title>
        <authorList>
            <person name="Huang H."/>
            <person name="Chmara J.T."/>
            <person name="Duceppe M.-O."/>
        </authorList>
    </citation>
    <scope>NUCLEOTIDE SEQUENCE [LARGE SCALE GENOMIC DNA]</scope>
    <source>
        <strain evidence="5">Biosolid 3</strain>
    </source>
</reference>
<feature type="compositionally biased region" description="Basic and acidic residues" evidence="2">
    <location>
        <begin position="760"/>
        <end position="773"/>
    </location>
</feature>
<dbReference type="RefSeq" id="WP_221035171.1">
    <property type="nucleotide sequence ID" value="NZ_CP054160.3"/>
</dbReference>
<dbReference type="InterPro" id="IPR036709">
    <property type="entry name" value="Autotransporte_beta_dom_sf"/>
</dbReference>
<dbReference type="InterPro" id="IPR011050">
    <property type="entry name" value="Pectin_lyase_fold/virulence"/>
</dbReference>
<dbReference type="InterPro" id="IPR051551">
    <property type="entry name" value="Autotransporter_adhesion"/>
</dbReference>
<organism evidence="4 5">
    <name type="scientific">Serratia fonticola</name>
    <dbReference type="NCBI Taxonomy" id="47917"/>
    <lineage>
        <taxon>Bacteria</taxon>
        <taxon>Pseudomonadati</taxon>
        <taxon>Pseudomonadota</taxon>
        <taxon>Gammaproteobacteria</taxon>
        <taxon>Enterobacterales</taxon>
        <taxon>Yersiniaceae</taxon>
        <taxon>Serratia</taxon>
    </lineage>
</organism>
<dbReference type="Pfam" id="PF18883">
    <property type="entry name" value="AC_1"/>
    <property type="match status" value="1"/>
</dbReference>
<dbReference type="NCBIfam" id="TIGR01414">
    <property type="entry name" value="autotrans_barl"/>
    <property type="match status" value="1"/>
</dbReference>
<dbReference type="Gene3D" id="2.40.128.130">
    <property type="entry name" value="Autotransporter beta-domain"/>
    <property type="match status" value="1"/>
</dbReference>
<dbReference type="Pfam" id="PF03797">
    <property type="entry name" value="Autotransporter"/>
    <property type="match status" value="1"/>
</dbReference>
<name>A0AAE7EHR7_SERFO</name>
<dbReference type="PROSITE" id="PS51208">
    <property type="entry name" value="AUTOTRANSPORTER"/>
    <property type="match status" value="1"/>
</dbReference>
<feature type="domain" description="Autotransporter" evidence="3">
    <location>
        <begin position="843"/>
        <end position="1120"/>
    </location>
</feature>
<evidence type="ECO:0000256" key="1">
    <source>
        <dbReference type="ARBA" id="ARBA00023026"/>
    </source>
</evidence>
<dbReference type="InterPro" id="IPR043990">
    <property type="entry name" value="AC_1"/>
</dbReference>
<evidence type="ECO:0000259" key="3">
    <source>
        <dbReference type="PROSITE" id="PS51208"/>
    </source>
</evidence>
<dbReference type="SUPFAM" id="SSF51126">
    <property type="entry name" value="Pectin lyase-like"/>
    <property type="match status" value="1"/>
</dbReference>
<evidence type="ECO:0000313" key="5">
    <source>
        <dbReference type="Proteomes" id="UP000503464"/>
    </source>
</evidence>
<dbReference type="CDD" id="cd01344">
    <property type="entry name" value="PL2_Passenger_AT"/>
    <property type="match status" value="1"/>
</dbReference>
<dbReference type="AlphaFoldDB" id="A0AAE7EHR7"/>
<dbReference type="InterPro" id="IPR012332">
    <property type="entry name" value="Autotransporter_pectin_lyase_C"/>
</dbReference>